<dbReference type="Proteomes" id="UP000290909">
    <property type="component" value="Chromosome"/>
</dbReference>
<organism evidence="1 2">
    <name type="scientific">Acholeplasma hippikon</name>
    <dbReference type="NCBI Taxonomy" id="264636"/>
    <lineage>
        <taxon>Bacteria</taxon>
        <taxon>Bacillati</taxon>
        <taxon>Mycoplasmatota</taxon>
        <taxon>Mollicutes</taxon>
        <taxon>Acholeplasmatales</taxon>
        <taxon>Acholeplasmataceae</taxon>
        <taxon>Acholeplasma</taxon>
    </lineage>
</organism>
<accession>A0A449BIW7</accession>
<evidence type="ECO:0000313" key="2">
    <source>
        <dbReference type="Proteomes" id="UP000290909"/>
    </source>
</evidence>
<dbReference type="RefSeq" id="WP_035369528.1">
    <property type="nucleotide sequence ID" value="NZ_LR215050.1"/>
</dbReference>
<keyword evidence="2" id="KW-1185">Reference proteome</keyword>
<protein>
    <submittedName>
        <fullName evidence="1">Uncharacterized protein</fullName>
    </submittedName>
</protein>
<name>A0A449BIW7_9MOLU</name>
<dbReference type="KEGG" id="ahk:NCTC10172_00392"/>
<gene>
    <name evidence="1" type="ORF">NCTC10172_00392</name>
</gene>
<sequence length="286" mass="34355">MSQFYLHFFKEKSRTIDMEQVIEHFESEEGFEVEMDDKAVRFLYSHPRLGYVCAFYITRKSQVPNIQRVSPKYLEVNFHLELPILSPNYFVKHVIQLVKKVCDKFDLFVLSEMFNDVLEFNADRIFRVYQMVKKAYLEKYPEEQDKYYFFREEKLNSVLRYMDEMVSLQAYYDDLDTIVPKYHFIKDEEDNPYLAVEWKENSLTVFPPYVDYLLYRQADDMVKVIDYNEFLKKTEKLLLDVPGFLQGTKVVSKKANKKLNKIARKGKFTPVAKSFSRYHLHQVLDA</sequence>
<dbReference type="EMBL" id="LR215050">
    <property type="protein sequence ID" value="VEU82382.1"/>
    <property type="molecule type" value="Genomic_DNA"/>
</dbReference>
<reference evidence="1 2" key="1">
    <citation type="submission" date="2019-01" db="EMBL/GenBank/DDBJ databases">
        <authorList>
            <consortium name="Pathogen Informatics"/>
        </authorList>
    </citation>
    <scope>NUCLEOTIDE SEQUENCE [LARGE SCALE GENOMIC DNA]</scope>
    <source>
        <strain evidence="1 2">NCTC10172</strain>
    </source>
</reference>
<dbReference type="STRING" id="1408416.GCA_000702765_01026"/>
<dbReference type="AlphaFoldDB" id="A0A449BIW7"/>
<evidence type="ECO:0000313" key="1">
    <source>
        <dbReference type="EMBL" id="VEU82382.1"/>
    </source>
</evidence>
<proteinExistence type="predicted"/>